<dbReference type="PROSITE" id="PS51257">
    <property type="entry name" value="PROKAR_LIPOPROTEIN"/>
    <property type="match status" value="1"/>
</dbReference>
<accession>A0AAE9YWN9</accession>
<dbReference type="PROSITE" id="PS51123">
    <property type="entry name" value="OMPA_2"/>
    <property type="match status" value="1"/>
</dbReference>
<proteinExistence type="predicted"/>
<reference evidence="6 7" key="1">
    <citation type="journal article" date="2015" name="Genome Announc.">
        <title>Draft Genome Sequences of Marine Isolates of Thalassomonas viridans and Thalassomonas actiniarum.</title>
        <authorList>
            <person name="Olonade I."/>
            <person name="van Zyl L.J."/>
            <person name="Trindade M."/>
        </authorList>
    </citation>
    <scope>NUCLEOTIDE SEQUENCE [LARGE SCALE GENOMIC DNA]</scope>
    <source>
        <strain evidence="6 7">A5K-106</strain>
    </source>
</reference>
<gene>
    <name evidence="6" type="ORF">SG35_015805</name>
</gene>
<dbReference type="PANTHER" id="PTHR30329:SF21">
    <property type="entry name" value="LIPOPROTEIN YIAD-RELATED"/>
    <property type="match status" value="1"/>
</dbReference>
<organism evidence="6 7">
    <name type="scientific">Thalassomonas actiniarum</name>
    <dbReference type="NCBI Taxonomy" id="485447"/>
    <lineage>
        <taxon>Bacteria</taxon>
        <taxon>Pseudomonadati</taxon>
        <taxon>Pseudomonadota</taxon>
        <taxon>Gammaproteobacteria</taxon>
        <taxon>Alteromonadales</taxon>
        <taxon>Colwelliaceae</taxon>
        <taxon>Thalassomonas</taxon>
    </lineage>
</organism>
<dbReference type="PRINTS" id="PR01021">
    <property type="entry name" value="OMPADOMAIN"/>
</dbReference>
<evidence type="ECO:0000313" key="6">
    <source>
        <dbReference type="EMBL" id="WDE01897.1"/>
    </source>
</evidence>
<dbReference type="GO" id="GO:0009279">
    <property type="term" value="C:cell outer membrane"/>
    <property type="evidence" value="ECO:0007669"/>
    <property type="project" value="UniProtKB-SubCell"/>
</dbReference>
<dbReference type="CDD" id="cd07185">
    <property type="entry name" value="OmpA_C-like"/>
    <property type="match status" value="1"/>
</dbReference>
<keyword evidence="7" id="KW-1185">Reference proteome</keyword>
<dbReference type="InterPro" id="IPR036737">
    <property type="entry name" value="OmpA-like_sf"/>
</dbReference>
<protein>
    <submittedName>
        <fullName evidence="6">OmpA family protein</fullName>
    </submittedName>
</protein>
<dbReference type="EMBL" id="CP059735">
    <property type="protein sequence ID" value="WDE01897.1"/>
    <property type="molecule type" value="Genomic_DNA"/>
</dbReference>
<evidence type="ECO:0000256" key="1">
    <source>
        <dbReference type="ARBA" id="ARBA00004442"/>
    </source>
</evidence>
<keyword evidence="2 4" id="KW-0472">Membrane</keyword>
<dbReference type="PANTHER" id="PTHR30329">
    <property type="entry name" value="STATOR ELEMENT OF FLAGELLAR MOTOR COMPLEX"/>
    <property type="match status" value="1"/>
</dbReference>
<name>A0AAE9YWN9_9GAMM</name>
<dbReference type="InterPro" id="IPR006664">
    <property type="entry name" value="OMP_bac"/>
</dbReference>
<comment type="subcellular location">
    <subcellularLocation>
        <location evidence="1">Cell outer membrane</location>
    </subcellularLocation>
</comment>
<reference evidence="6 7" key="2">
    <citation type="journal article" date="2022" name="Mar. Drugs">
        <title>Bioassay-Guided Fractionation Leads to the Detection of Cholic Acid Generated by the Rare Thalassomonas sp.</title>
        <authorList>
            <person name="Pheiffer F."/>
            <person name="Schneider Y.K."/>
            <person name="Hansen E.H."/>
            <person name="Andersen J.H."/>
            <person name="Isaksson J."/>
            <person name="Busche T."/>
            <person name="R C."/>
            <person name="Kalinowski J."/>
            <person name="Zyl L.V."/>
            <person name="Trindade M."/>
        </authorList>
    </citation>
    <scope>NUCLEOTIDE SEQUENCE [LARGE SCALE GENOMIC DNA]</scope>
    <source>
        <strain evidence="6 7">A5K-106</strain>
    </source>
</reference>
<evidence type="ECO:0000259" key="5">
    <source>
        <dbReference type="PROSITE" id="PS51123"/>
    </source>
</evidence>
<evidence type="ECO:0000256" key="4">
    <source>
        <dbReference type="PROSITE-ProRule" id="PRU00473"/>
    </source>
</evidence>
<dbReference type="KEGG" id="tact:SG35_015805"/>
<keyword evidence="3" id="KW-0998">Cell outer membrane</keyword>
<dbReference type="SUPFAM" id="SSF103088">
    <property type="entry name" value="OmpA-like"/>
    <property type="match status" value="1"/>
</dbReference>
<evidence type="ECO:0000256" key="2">
    <source>
        <dbReference type="ARBA" id="ARBA00023136"/>
    </source>
</evidence>
<sequence>MHRHACFLILIFTSACSSGPPHGQGGFAEHSLDSRYPVEADQPLTPAHGLRFDFSLLSQQLDILVLEGAELCFPATVVQAKTRQKRIAREIAGGLVYDAANDIIIQRRLIARLEHQLDYVNEHEICDLPQSTALASPGELGEKIQRLLNHDNQFATDSFALSPKYMAQLAEAAILLKQAPEYHLLITGHADDRGDGEYNQKLSGNRAKQVARYLHIFGIHETRIRISAIGENDPLFLGSEAQIRLVNRRVSIELIEHPQTQENGGWQDE</sequence>
<dbReference type="Pfam" id="PF00691">
    <property type="entry name" value="OmpA"/>
    <property type="match status" value="1"/>
</dbReference>
<dbReference type="AlphaFoldDB" id="A0AAE9YWN9"/>
<dbReference type="InterPro" id="IPR006665">
    <property type="entry name" value="OmpA-like"/>
</dbReference>
<feature type="domain" description="OmpA-like" evidence="5">
    <location>
        <begin position="141"/>
        <end position="258"/>
    </location>
</feature>
<evidence type="ECO:0000256" key="3">
    <source>
        <dbReference type="ARBA" id="ARBA00023237"/>
    </source>
</evidence>
<dbReference type="Proteomes" id="UP000032568">
    <property type="component" value="Chromosome"/>
</dbReference>
<dbReference type="InterPro" id="IPR050330">
    <property type="entry name" value="Bact_OuterMem_StrucFunc"/>
</dbReference>
<evidence type="ECO:0000313" key="7">
    <source>
        <dbReference type="Proteomes" id="UP000032568"/>
    </source>
</evidence>
<dbReference type="Gene3D" id="3.30.1330.60">
    <property type="entry name" value="OmpA-like domain"/>
    <property type="match status" value="1"/>
</dbReference>